<evidence type="ECO:0000313" key="3">
    <source>
        <dbReference type="Proteomes" id="UP001172102"/>
    </source>
</evidence>
<evidence type="ECO:0000313" key="2">
    <source>
        <dbReference type="EMBL" id="KAK0726097.1"/>
    </source>
</evidence>
<accession>A0AA40E5S1</accession>
<gene>
    <name evidence="2" type="ORF">B0H67DRAFT_642421</name>
</gene>
<protein>
    <submittedName>
        <fullName evidence="2">Uncharacterized protein</fullName>
    </submittedName>
</protein>
<proteinExistence type="predicted"/>
<sequence length="238" mass="26204">MLEVVPHLEGAGVTTTEIQLSKAISDFVGTIRDVLKEVSDIARSISDLSKILNELWRALQNGRDTCRQSLLRPVKSTIRRVYFVHDDIWDLIDEEDEGRNDSLVLTTSQAEKMQVVLHDPDGVSGTVGRLLADWTAPPPETRDNVAEDLPSSLPFGNTRGNNTKKAKSLALPATPSAPTPPPGIRTPGLGPSPILLKSYSQDFGTYLRMWDLWNRKILDHFVACRGVTNNRLAGDGPL</sequence>
<dbReference type="Proteomes" id="UP001172102">
    <property type="component" value="Unassembled WGS sequence"/>
</dbReference>
<reference evidence="2" key="1">
    <citation type="submission" date="2023-06" db="EMBL/GenBank/DDBJ databases">
        <title>Genome-scale phylogeny and comparative genomics of the fungal order Sordariales.</title>
        <authorList>
            <consortium name="Lawrence Berkeley National Laboratory"/>
            <person name="Hensen N."/>
            <person name="Bonometti L."/>
            <person name="Westerberg I."/>
            <person name="Brannstrom I.O."/>
            <person name="Guillou S."/>
            <person name="Cros-Aarteil S."/>
            <person name="Calhoun S."/>
            <person name="Haridas S."/>
            <person name="Kuo A."/>
            <person name="Mondo S."/>
            <person name="Pangilinan J."/>
            <person name="Riley R."/>
            <person name="Labutti K."/>
            <person name="Andreopoulos B."/>
            <person name="Lipzen A."/>
            <person name="Chen C."/>
            <person name="Yanf M."/>
            <person name="Daum C."/>
            <person name="Ng V."/>
            <person name="Clum A."/>
            <person name="Steindorff A."/>
            <person name="Ohm R."/>
            <person name="Martin F."/>
            <person name="Silar P."/>
            <person name="Natvig D."/>
            <person name="Lalanne C."/>
            <person name="Gautier V."/>
            <person name="Ament-Velasquez S.L."/>
            <person name="Kruys A."/>
            <person name="Hutchinson M.I."/>
            <person name="Powell A.J."/>
            <person name="Barry K."/>
            <person name="Miller A.N."/>
            <person name="Grigoriev I.V."/>
            <person name="Debuchy R."/>
            <person name="Gladieux P."/>
            <person name="Thoren M.H."/>
            <person name="Johannesson H."/>
        </authorList>
    </citation>
    <scope>NUCLEOTIDE SEQUENCE</scope>
    <source>
        <strain evidence="2">SMH4607-1</strain>
    </source>
</reference>
<evidence type="ECO:0000256" key="1">
    <source>
        <dbReference type="SAM" id="MobiDB-lite"/>
    </source>
</evidence>
<keyword evidence="3" id="KW-1185">Reference proteome</keyword>
<organism evidence="2 3">
    <name type="scientific">Lasiosphaeris hirsuta</name>
    <dbReference type="NCBI Taxonomy" id="260670"/>
    <lineage>
        <taxon>Eukaryota</taxon>
        <taxon>Fungi</taxon>
        <taxon>Dikarya</taxon>
        <taxon>Ascomycota</taxon>
        <taxon>Pezizomycotina</taxon>
        <taxon>Sordariomycetes</taxon>
        <taxon>Sordariomycetidae</taxon>
        <taxon>Sordariales</taxon>
        <taxon>Lasiosphaeriaceae</taxon>
        <taxon>Lasiosphaeris</taxon>
    </lineage>
</organism>
<feature type="compositionally biased region" description="Pro residues" evidence="1">
    <location>
        <begin position="175"/>
        <end position="184"/>
    </location>
</feature>
<dbReference type="AlphaFoldDB" id="A0AA40E5S1"/>
<name>A0AA40E5S1_9PEZI</name>
<dbReference type="EMBL" id="JAUKUA010000002">
    <property type="protein sequence ID" value="KAK0726097.1"/>
    <property type="molecule type" value="Genomic_DNA"/>
</dbReference>
<comment type="caution">
    <text evidence="2">The sequence shown here is derived from an EMBL/GenBank/DDBJ whole genome shotgun (WGS) entry which is preliminary data.</text>
</comment>
<feature type="region of interest" description="Disordered" evidence="1">
    <location>
        <begin position="133"/>
        <end position="191"/>
    </location>
</feature>